<dbReference type="EMBL" id="PGCJ01000008">
    <property type="protein sequence ID" value="PLW57761.1"/>
    <property type="molecule type" value="Genomic_DNA"/>
</dbReference>
<gene>
    <name evidence="1" type="ORF">PCANC_01342</name>
</gene>
<sequence length="91" mass="10775">MAQGLWSSEINIAAKRKPLRLGEDIGQMRKYSTLDHYWGRRIKREGSSRNQTNLPKRWQSRRPLAPWYNHVRLEAQSLVLFWILRDLASGN</sequence>
<organism evidence="1 2">
    <name type="scientific">Puccinia coronata f. sp. avenae</name>
    <dbReference type="NCBI Taxonomy" id="200324"/>
    <lineage>
        <taxon>Eukaryota</taxon>
        <taxon>Fungi</taxon>
        <taxon>Dikarya</taxon>
        <taxon>Basidiomycota</taxon>
        <taxon>Pucciniomycotina</taxon>
        <taxon>Pucciniomycetes</taxon>
        <taxon>Pucciniales</taxon>
        <taxon>Pucciniaceae</taxon>
        <taxon>Puccinia</taxon>
    </lineage>
</organism>
<dbReference type="Proteomes" id="UP000235388">
    <property type="component" value="Unassembled WGS sequence"/>
</dbReference>
<name>A0A2N5W698_9BASI</name>
<evidence type="ECO:0000313" key="2">
    <source>
        <dbReference type="Proteomes" id="UP000235388"/>
    </source>
</evidence>
<accession>A0A2N5W698</accession>
<keyword evidence="2" id="KW-1185">Reference proteome</keyword>
<proteinExistence type="predicted"/>
<reference evidence="1 2" key="1">
    <citation type="submission" date="2017-11" db="EMBL/GenBank/DDBJ databases">
        <title>De novo assembly and phasing of dikaryotic genomes from two isolates of Puccinia coronata f. sp. avenae, the causal agent of oat crown rust.</title>
        <authorList>
            <person name="Miller M.E."/>
            <person name="Zhang Y."/>
            <person name="Omidvar V."/>
            <person name="Sperschneider J."/>
            <person name="Schwessinger B."/>
            <person name="Raley C."/>
            <person name="Palmer J.M."/>
            <person name="Garnica D."/>
            <person name="Upadhyaya N."/>
            <person name="Rathjen J."/>
            <person name="Taylor J.M."/>
            <person name="Park R.F."/>
            <person name="Dodds P.N."/>
            <person name="Hirsch C.D."/>
            <person name="Kianian S.F."/>
            <person name="Figueroa M."/>
        </authorList>
    </citation>
    <scope>NUCLEOTIDE SEQUENCE [LARGE SCALE GENOMIC DNA]</scope>
    <source>
        <strain evidence="1">12NC29</strain>
    </source>
</reference>
<protein>
    <submittedName>
        <fullName evidence="1">Uncharacterized protein</fullName>
    </submittedName>
</protein>
<evidence type="ECO:0000313" key="1">
    <source>
        <dbReference type="EMBL" id="PLW57761.1"/>
    </source>
</evidence>
<dbReference type="AlphaFoldDB" id="A0A2N5W698"/>
<comment type="caution">
    <text evidence="1">The sequence shown here is derived from an EMBL/GenBank/DDBJ whole genome shotgun (WGS) entry which is preliminary data.</text>
</comment>